<keyword evidence="4" id="KW-0472">Membrane</keyword>
<reference evidence="6 7" key="1">
    <citation type="submission" date="2019-08" db="EMBL/GenBank/DDBJ databases">
        <authorList>
            <person name="Karlyshev A.V."/>
        </authorList>
    </citation>
    <scope>NUCLEOTIDE SEQUENCE [LARGE SCALE GENOMIC DNA]</scope>
    <source>
        <strain evidence="6 7">Alg18-2.2</strain>
    </source>
</reference>
<evidence type="ECO:0000256" key="2">
    <source>
        <dbReference type="ARBA" id="ARBA00012528"/>
    </source>
</evidence>
<dbReference type="GO" id="GO:0052621">
    <property type="term" value="F:diguanylate cyclase activity"/>
    <property type="evidence" value="ECO:0007669"/>
    <property type="project" value="UniProtKB-EC"/>
</dbReference>
<dbReference type="InterPro" id="IPR029787">
    <property type="entry name" value="Nucleotide_cyclase"/>
</dbReference>
<feature type="transmembrane region" description="Helical" evidence="4">
    <location>
        <begin position="221"/>
        <end position="238"/>
    </location>
</feature>
<comment type="cofactor">
    <cofactor evidence="1">
        <name>Mg(2+)</name>
        <dbReference type="ChEBI" id="CHEBI:18420"/>
    </cofactor>
</comment>
<dbReference type="OrthoDB" id="9803824at2"/>
<evidence type="ECO:0000313" key="6">
    <source>
        <dbReference type="EMBL" id="TXK62050.1"/>
    </source>
</evidence>
<dbReference type="InterPro" id="IPR043128">
    <property type="entry name" value="Rev_trsase/Diguanyl_cyclase"/>
</dbReference>
<dbReference type="EC" id="2.7.7.65" evidence="2"/>
<dbReference type="SMART" id="SM00267">
    <property type="entry name" value="GGDEF"/>
    <property type="match status" value="1"/>
</dbReference>
<sequence length="599" mass="65481">MHTRRLMRWRDRLSIATLLALLMLLVAPVASARVDVVVLPERGITTDLKQRAGVLPVTPALDPDPSRLMGLGGFSVFDPALDASAGRMLLSLQVQADEVDGSHVLRVPRRFFQQFDIFILTPDGELRTASLSLGDVRGAQRVGREFAVPFPARVGEPTRIVMLVETAQGSLRPVQLSIQDAEGFARRASGTTLVLGLVFGILLGLVFHNLMLYLSLRRRGHLLYVVAMLSLLLVLGIDSGLLQDHVLPEALLPHEPRIYVLLVASLLVTASLFFQVFVDSPRHLPRLDPWIGRLRWPLAVLGLVQLVLPATYFVAAAVGVQALSSLMLLLLLWAAALASHRGIFEGKVFLLAWSLLVASNLARTLLTLDLIEGSWLIEHLFYIGAVLEAAILAMGLSFRVRELRHGHDEALRKHSAARQLANIDPLTGAYNRRFLEHHLDALVAGKPGAGSSPGMVMIDLDDFKHINDTHGHVAGDEVLRELVRRCQQVLREDDVLCRLGGDEFVVVLRDSREADAVEVARRLHEKITRAPFVVDGCVVEVSASVGVVPRLEGAKSGGDPVEVLRWADAALYRAKGLGRNCIAVYGGDDMPGASPPTVR</sequence>
<evidence type="ECO:0000313" key="7">
    <source>
        <dbReference type="Proteomes" id="UP000321248"/>
    </source>
</evidence>
<feature type="domain" description="GGDEF" evidence="5">
    <location>
        <begin position="451"/>
        <end position="587"/>
    </location>
</feature>
<organism evidence="6 7">
    <name type="scientific">Alkalisalibacterium limincola</name>
    <dbReference type="NCBI Taxonomy" id="2699169"/>
    <lineage>
        <taxon>Bacteria</taxon>
        <taxon>Pseudomonadati</taxon>
        <taxon>Pseudomonadota</taxon>
        <taxon>Gammaproteobacteria</taxon>
        <taxon>Lysobacterales</taxon>
        <taxon>Lysobacteraceae</taxon>
        <taxon>Alkalisalibacterium</taxon>
    </lineage>
</organism>
<dbReference type="AlphaFoldDB" id="A0A5C8KQ66"/>
<dbReference type="SUPFAM" id="SSF55073">
    <property type="entry name" value="Nucleotide cyclase"/>
    <property type="match status" value="1"/>
</dbReference>
<keyword evidence="4" id="KW-1133">Transmembrane helix</keyword>
<gene>
    <name evidence="6" type="ORF">FU658_09370</name>
</gene>
<evidence type="ECO:0000256" key="4">
    <source>
        <dbReference type="SAM" id="Phobius"/>
    </source>
</evidence>
<feature type="transmembrane region" description="Helical" evidence="4">
    <location>
        <begin position="348"/>
        <end position="368"/>
    </location>
</feature>
<dbReference type="InterPro" id="IPR011623">
    <property type="entry name" value="7TMR_DISM_rcpt_extracell_dom1"/>
</dbReference>
<dbReference type="Pfam" id="PF07695">
    <property type="entry name" value="7TMR-DISM_7TM"/>
    <property type="match status" value="1"/>
</dbReference>
<name>A0A5C8KQ66_9GAMM</name>
<dbReference type="PANTHER" id="PTHR45138">
    <property type="entry name" value="REGULATORY COMPONENTS OF SENSORY TRANSDUCTION SYSTEM"/>
    <property type="match status" value="1"/>
</dbReference>
<dbReference type="PROSITE" id="PS50887">
    <property type="entry name" value="GGDEF"/>
    <property type="match status" value="1"/>
</dbReference>
<dbReference type="EMBL" id="VRTS01000006">
    <property type="protein sequence ID" value="TXK62050.1"/>
    <property type="molecule type" value="Genomic_DNA"/>
</dbReference>
<dbReference type="NCBIfam" id="TIGR00254">
    <property type="entry name" value="GGDEF"/>
    <property type="match status" value="1"/>
</dbReference>
<dbReference type="InterPro" id="IPR050469">
    <property type="entry name" value="Diguanylate_Cyclase"/>
</dbReference>
<dbReference type="Pfam" id="PF00990">
    <property type="entry name" value="GGDEF"/>
    <property type="match status" value="1"/>
</dbReference>
<comment type="catalytic activity">
    <reaction evidence="3">
        <text>2 GTP = 3',3'-c-di-GMP + 2 diphosphate</text>
        <dbReference type="Rhea" id="RHEA:24898"/>
        <dbReference type="ChEBI" id="CHEBI:33019"/>
        <dbReference type="ChEBI" id="CHEBI:37565"/>
        <dbReference type="ChEBI" id="CHEBI:58805"/>
        <dbReference type="EC" id="2.7.7.65"/>
    </reaction>
</comment>
<proteinExistence type="predicted"/>
<keyword evidence="7" id="KW-1185">Reference proteome</keyword>
<evidence type="ECO:0000259" key="5">
    <source>
        <dbReference type="PROSITE" id="PS50887"/>
    </source>
</evidence>
<dbReference type="PANTHER" id="PTHR45138:SF9">
    <property type="entry name" value="DIGUANYLATE CYCLASE DGCM-RELATED"/>
    <property type="match status" value="1"/>
</dbReference>
<feature type="transmembrane region" description="Helical" evidence="4">
    <location>
        <begin position="314"/>
        <end position="336"/>
    </location>
</feature>
<comment type="caution">
    <text evidence="6">The sequence shown here is derived from an EMBL/GenBank/DDBJ whole genome shotgun (WGS) entry which is preliminary data.</text>
</comment>
<feature type="transmembrane region" description="Helical" evidence="4">
    <location>
        <begin position="193"/>
        <end position="214"/>
    </location>
</feature>
<protein>
    <recommendedName>
        <fullName evidence="2">diguanylate cyclase</fullName>
        <ecNumber evidence="2">2.7.7.65</ecNumber>
    </recommendedName>
</protein>
<accession>A0A5C8KQ66</accession>
<dbReference type="InterPro" id="IPR000160">
    <property type="entry name" value="GGDEF_dom"/>
</dbReference>
<dbReference type="CDD" id="cd01949">
    <property type="entry name" value="GGDEF"/>
    <property type="match status" value="1"/>
</dbReference>
<dbReference type="Proteomes" id="UP000321248">
    <property type="component" value="Unassembled WGS sequence"/>
</dbReference>
<evidence type="ECO:0000256" key="1">
    <source>
        <dbReference type="ARBA" id="ARBA00001946"/>
    </source>
</evidence>
<dbReference type="FunFam" id="3.30.70.270:FF:000001">
    <property type="entry name" value="Diguanylate cyclase domain protein"/>
    <property type="match status" value="1"/>
</dbReference>
<keyword evidence="4" id="KW-0812">Transmembrane</keyword>
<dbReference type="Gene3D" id="3.30.70.270">
    <property type="match status" value="1"/>
</dbReference>
<feature type="transmembrane region" description="Helical" evidence="4">
    <location>
        <begin position="258"/>
        <end position="278"/>
    </location>
</feature>
<feature type="transmembrane region" description="Helical" evidence="4">
    <location>
        <begin position="380"/>
        <end position="398"/>
    </location>
</feature>
<evidence type="ECO:0000256" key="3">
    <source>
        <dbReference type="ARBA" id="ARBA00034247"/>
    </source>
</evidence>